<protein>
    <recommendedName>
        <fullName evidence="5">Ribonuclease VapC</fullName>
        <shortName evidence="5">RNase VapC</shortName>
        <ecNumber evidence="5">3.1.-.-</ecNumber>
    </recommendedName>
    <alternativeName>
        <fullName evidence="5">Toxin VapC</fullName>
    </alternativeName>
</protein>
<feature type="domain" description="PIN" evidence="6">
    <location>
        <begin position="4"/>
        <end position="114"/>
    </location>
</feature>
<keyword evidence="3 5" id="KW-0479">Metal-binding</keyword>
<dbReference type="InterPro" id="IPR022907">
    <property type="entry name" value="VapC_family"/>
</dbReference>
<accession>A0ABM7YGK2</accession>
<feature type="binding site" evidence="5">
    <location>
        <position position="89"/>
    </location>
    <ligand>
        <name>Mg(2+)</name>
        <dbReference type="ChEBI" id="CHEBI:18420"/>
    </ligand>
</feature>
<keyword evidence="4 5" id="KW-0378">Hydrolase</keyword>
<reference evidence="7" key="1">
    <citation type="submission" date="2022-04" db="EMBL/GenBank/DDBJ databases">
        <title>Whole genome sequence of Sphaerotilus sp. FB-5.</title>
        <authorList>
            <person name="Takeda M."/>
            <person name="Narihara S."/>
            <person name="Akimoto M."/>
            <person name="Akimoto R."/>
            <person name="Nishiyashiki S."/>
            <person name="Murakami T."/>
        </authorList>
    </citation>
    <scope>NUCLEOTIDE SEQUENCE</scope>
    <source>
        <strain evidence="7">FB-5</strain>
    </source>
</reference>
<comment type="cofactor">
    <cofactor evidence="5">
        <name>Mg(2+)</name>
        <dbReference type="ChEBI" id="CHEBI:18420"/>
    </cofactor>
</comment>
<dbReference type="SUPFAM" id="SSF88723">
    <property type="entry name" value="PIN domain-like"/>
    <property type="match status" value="1"/>
</dbReference>
<dbReference type="InterPro" id="IPR029060">
    <property type="entry name" value="PIN-like_dom_sf"/>
</dbReference>
<comment type="similarity">
    <text evidence="5">Belongs to the PINc/VapC protein family.</text>
</comment>
<evidence type="ECO:0000313" key="8">
    <source>
        <dbReference type="Proteomes" id="UP001057498"/>
    </source>
</evidence>
<dbReference type="HAMAP" id="MF_00265">
    <property type="entry name" value="VapC_Nob1"/>
    <property type="match status" value="1"/>
</dbReference>
<evidence type="ECO:0000256" key="5">
    <source>
        <dbReference type="HAMAP-Rule" id="MF_00265"/>
    </source>
</evidence>
<gene>
    <name evidence="5" type="primary">vapC</name>
    <name evidence="7" type="ORF">CATMQ487_02420</name>
</gene>
<evidence type="ECO:0000256" key="2">
    <source>
        <dbReference type="ARBA" id="ARBA00022722"/>
    </source>
</evidence>
<proteinExistence type="inferred from homology"/>
<keyword evidence="2 5" id="KW-0540">Nuclease</keyword>
<evidence type="ECO:0000256" key="1">
    <source>
        <dbReference type="ARBA" id="ARBA00022649"/>
    </source>
</evidence>
<evidence type="ECO:0000259" key="6">
    <source>
        <dbReference type="Pfam" id="PF01850"/>
    </source>
</evidence>
<name>A0ABM7YGK2_9BURK</name>
<keyword evidence="8" id="KW-1185">Reference proteome</keyword>
<dbReference type="RefSeq" id="WP_251971568.1">
    <property type="nucleotide sequence ID" value="NZ_AP025730.1"/>
</dbReference>
<dbReference type="CDD" id="cd09854">
    <property type="entry name" value="PIN_VapC-like"/>
    <property type="match status" value="1"/>
</dbReference>
<dbReference type="Pfam" id="PF01850">
    <property type="entry name" value="PIN"/>
    <property type="match status" value="1"/>
</dbReference>
<evidence type="ECO:0000256" key="4">
    <source>
        <dbReference type="ARBA" id="ARBA00022801"/>
    </source>
</evidence>
<dbReference type="Gene3D" id="3.40.50.1010">
    <property type="entry name" value="5'-nuclease"/>
    <property type="match status" value="1"/>
</dbReference>
<evidence type="ECO:0000313" key="7">
    <source>
        <dbReference type="EMBL" id="BDI03272.1"/>
    </source>
</evidence>
<keyword evidence="1 5" id="KW-1277">Toxin-antitoxin system</keyword>
<comment type="function">
    <text evidence="5">Toxic component of a toxin-antitoxin (TA) system. An RNase.</text>
</comment>
<keyword evidence="5" id="KW-0800">Toxin</keyword>
<evidence type="ECO:0000256" key="3">
    <source>
        <dbReference type="ARBA" id="ARBA00022723"/>
    </source>
</evidence>
<dbReference type="EC" id="3.1.-.-" evidence="5"/>
<sequence length="127" mass="13701">MTGVLVDTSVWVAHFRQALPALQALLATDQVLCHPLVVLELACGTPPAPRDRSLAHLRSLERAAVATIDETLAMVERERLYDAGCGAVDVALLASARLTAGARLWTLDKKLHALALRLQVAYADTLH</sequence>
<feature type="binding site" evidence="5">
    <location>
        <position position="7"/>
    </location>
    <ligand>
        <name>Mg(2+)</name>
        <dbReference type="ChEBI" id="CHEBI:18420"/>
    </ligand>
</feature>
<dbReference type="EMBL" id="AP025730">
    <property type="protein sequence ID" value="BDI03272.1"/>
    <property type="molecule type" value="Genomic_DNA"/>
</dbReference>
<dbReference type="Proteomes" id="UP001057498">
    <property type="component" value="Chromosome"/>
</dbReference>
<keyword evidence="5" id="KW-0460">Magnesium</keyword>
<dbReference type="InterPro" id="IPR002716">
    <property type="entry name" value="PIN_dom"/>
</dbReference>
<organism evidence="7 8">
    <name type="scientific">Sphaerotilus microaerophilus</name>
    <dbReference type="NCBI Taxonomy" id="2914710"/>
    <lineage>
        <taxon>Bacteria</taxon>
        <taxon>Pseudomonadati</taxon>
        <taxon>Pseudomonadota</taxon>
        <taxon>Betaproteobacteria</taxon>
        <taxon>Burkholderiales</taxon>
        <taxon>Sphaerotilaceae</taxon>
        <taxon>Sphaerotilus</taxon>
    </lineage>
</organism>